<reference evidence="3 4" key="1">
    <citation type="journal article" date="2020" name="Microorganisms">
        <title>Osmotic Adaptation and Compatible Solute Biosynthesis of Phototrophic Bacteria as Revealed from Genome Analyses.</title>
        <authorList>
            <person name="Imhoff J.F."/>
            <person name="Rahn T."/>
            <person name="Kunzel S."/>
            <person name="Keller A."/>
            <person name="Neulinger S.C."/>
        </authorList>
    </citation>
    <scope>NUCLEOTIDE SEQUENCE [LARGE SCALE GENOMIC DNA]</scope>
    <source>
        <strain evidence="3 4">DSM 9895</strain>
    </source>
</reference>
<protein>
    <recommendedName>
        <fullName evidence="2">Fumarylacetoacetase-like C-terminal domain-containing protein</fullName>
    </recommendedName>
</protein>
<dbReference type="EMBL" id="NRRL01000136">
    <property type="protein sequence ID" value="MBK1671007.1"/>
    <property type="molecule type" value="Genomic_DNA"/>
</dbReference>
<dbReference type="PANTHER" id="PTHR30143">
    <property type="entry name" value="ACID HYDRATASE"/>
    <property type="match status" value="1"/>
</dbReference>
<dbReference type="InterPro" id="IPR011234">
    <property type="entry name" value="Fumarylacetoacetase-like_C"/>
</dbReference>
<accession>A0ABS1DKJ9</accession>
<dbReference type="Pfam" id="PF01557">
    <property type="entry name" value="FAA_hydrolase"/>
    <property type="match status" value="1"/>
</dbReference>
<name>A0ABS1DKJ9_9PROT</name>
<dbReference type="InterPro" id="IPR050772">
    <property type="entry name" value="Hydratase-Decarb/MhpD_sf"/>
</dbReference>
<comment type="caution">
    <text evidence="3">The sequence shown here is derived from an EMBL/GenBank/DDBJ whole genome shotgun (WGS) entry which is preliminary data.</text>
</comment>
<evidence type="ECO:0000313" key="4">
    <source>
        <dbReference type="Proteomes" id="UP001296873"/>
    </source>
</evidence>
<dbReference type="PANTHER" id="PTHR30143:SF0">
    <property type="entry name" value="2-KETO-4-PENTENOATE HYDRATASE"/>
    <property type="match status" value="1"/>
</dbReference>
<feature type="domain" description="Fumarylacetoacetase-like C-terminal" evidence="2">
    <location>
        <begin position="91"/>
        <end position="261"/>
    </location>
</feature>
<dbReference type="Proteomes" id="UP001296873">
    <property type="component" value="Unassembled WGS sequence"/>
</dbReference>
<evidence type="ECO:0000259" key="2">
    <source>
        <dbReference type="Pfam" id="PF01557"/>
    </source>
</evidence>
<dbReference type="InterPro" id="IPR036663">
    <property type="entry name" value="Fumarylacetoacetase_C_sf"/>
</dbReference>
<keyword evidence="4" id="KW-1185">Reference proteome</keyword>
<sequence>MSRDHDDGSPALSGRAQALARARHAGTLVAEPLAGSLRDIEEADALREAAEAALDWRPVGHKIGATSRAIQTRLGAAGPFHSALFAERTFASGAQLDLPEGALGIECEIAVKIEETPARPPETLDQAARLVASVHPAIELVGVRMPDGLRPDVRACIADFGLSVTFVFGTDVDPAALPDLAALPVTATVNGQQRASGTGAEVLGHPLNAIIYLSQALAREGRQLQGGSWVTTGTCVGIVPVRPGDLVTGWFGPLGTLEARFR</sequence>
<evidence type="ECO:0000256" key="1">
    <source>
        <dbReference type="ARBA" id="ARBA00023239"/>
    </source>
</evidence>
<dbReference type="SUPFAM" id="SSF56529">
    <property type="entry name" value="FAH"/>
    <property type="match status" value="1"/>
</dbReference>
<gene>
    <name evidence="3" type="ORF">CKO28_23655</name>
</gene>
<organism evidence="3 4">
    <name type="scientific">Rhodovibrio sodomensis</name>
    <dbReference type="NCBI Taxonomy" id="1088"/>
    <lineage>
        <taxon>Bacteria</taxon>
        <taxon>Pseudomonadati</taxon>
        <taxon>Pseudomonadota</taxon>
        <taxon>Alphaproteobacteria</taxon>
        <taxon>Rhodospirillales</taxon>
        <taxon>Rhodovibrionaceae</taxon>
        <taxon>Rhodovibrio</taxon>
    </lineage>
</organism>
<dbReference type="Gene3D" id="3.90.850.10">
    <property type="entry name" value="Fumarylacetoacetase-like, C-terminal domain"/>
    <property type="match status" value="1"/>
</dbReference>
<proteinExistence type="predicted"/>
<evidence type="ECO:0000313" key="3">
    <source>
        <dbReference type="EMBL" id="MBK1671007.1"/>
    </source>
</evidence>
<keyword evidence="1" id="KW-0456">Lyase</keyword>